<evidence type="ECO:0008006" key="2">
    <source>
        <dbReference type="Google" id="ProtNLM"/>
    </source>
</evidence>
<reference evidence="1" key="1">
    <citation type="submission" date="2018-05" db="EMBL/GenBank/DDBJ databases">
        <authorList>
            <person name="Lanie J.A."/>
            <person name="Ng W.-L."/>
            <person name="Kazmierczak K.M."/>
            <person name="Andrzejewski T.M."/>
            <person name="Davidsen T.M."/>
            <person name="Wayne K.J."/>
            <person name="Tettelin H."/>
            <person name="Glass J.I."/>
            <person name="Rusch D."/>
            <person name="Podicherti R."/>
            <person name="Tsui H.-C.T."/>
            <person name="Winkler M.E."/>
        </authorList>
    </citation>
    <scope>NUCLEOTIDE SEQUENCE</scope>
</reference>
<sequence length="423" mass="47530">VQKIILTLIVFFSVSCSFFGGPDYDLSADSTGLSFDGIDDYIQIDANVIPDSGDFSIAVWGKADPKHTGNRIVLSQNDTTGNPFYFGSTQDSEKGGSIRMGEDWSKLKDSGFPIDDNWHYFTIVNDGTIGDSADIIDTSAFFLDGKMIQSVIGKGKTYPKAEPFYIGTQWNGSGEYFSGMMDGLAIWDVKLSSEEITSLFNNGEGLDPTTDTLDYRSSSQLIGFWPFNEGIDSSVTDYSGNDYDGTIYGATWERIDSKLEPTTDTTLVIDEVETDEDELIQEEEPKQILWGKIFNQEEKPLRRAKVALYGYREGDQDEYFFEASVRTTRLGDYEFHDYRSWDTLSVSLDGYKTMIMTLSELDMNDLPFDFYLTRPKPGKRKSDGKSAAMARLSLENYEMIQSLIRNARPREVITIPNGIHVVS</sequence>
<feature type="non-terminal residue" evidence="1">
    <location>
        <position position="423"/>
    </location>
</feature>
<dbReference type="InterPro" id="IPR013320">
    <property type="entry name" value="ConA-like_dom_sf"/>
</dbReference>
<dbReference type="Gene3D" id="2.60.120.200">
    <property type="match status" value="1"/>
</dbReference>
<feature type="non-terminal residue" evidence="1">
    <location>
        <position position="1"/>
    </location>
</feature>
<name>A0A381S8R9_9ZZZZ</name>
<dbReference type="InterPro" id="IPR008969">
    <property type="entry name" value="CarboxyPept-like_regulatory"/>
</dbReference>
<dbReference type="SUPFAM" id="SSF49464">
    <property type="entry name" value="Carboxypeptidase regulatory domain-like"/>
    <property type="match status" value="1"/>
</dbReference>
<gene>
    <name evidence="1" type="ORF">METZ01_LOCUS52748</name>
</gene>
<dbReference type="EMBL" id="UINC01002748">
    <property type="protein sequence ID" value="SUZ99894.1"/>
    <property type="molecule type" value="Genomic_DNA"/>
</dbReference>
<dbReference type="AlphaFoldDB" id="A0A381S8R9"/>
<proteinExistence type="predicted"/>
<protein>
    <recommendedName>
        <fullName evidence="2">LamG-like jellyroll fold domain-containing protein</fullName>
    </recommendedName>
</protein>
<dbReference type="Pfam" id="PF13385">
    <property type="entry name" value="Laminin_G_3"/>
    <property type="match status" value="1"/>
</dbReference>
<organism evidence="1">
    <name type="scientific">marine metagenome</name>
    <dbReference type="NCBI Taxonomy" id="408172"/>
    <lineage>
        <taxon>unclassified sequences</taxon>
        <taxon>metagenomes</taxon>
        <taxon>ecological metagenomes</taxon>
    </lineage>
</organism>
<dbReference type="SUPFAM" id="SSF49899">
    <property type="entry name" value="Concanavalin A-like lectins/glucanases"/>
    <property type="match status" value="1"/>
</dbReference>
<accession>A0A381S8R9</accession>
<evidence type="ECO:0000313" key="1">
    <source>
        <dbReference type="EMBL" id="SUZ99894.1"/>
    </source>
</evidence>